<keyword evidence="7 9" id="KW-0539">Nucleus</keyword>
<dbReference type="Pfam" id="PF00439">
    <property type="entry name" value="Bromodomain"/>
    <property type="match status" value="6"/>
</dbReference>
<evidence type="ECO:0000256" key="9">
    <source>
        <dbReference type="PROSITE-ProRule" id="PRU00267"/>
    </source>
</evidence>
<dbReference type="InterPro" id="IPR013087">
    <property type="entry name" value="Znf_C2H2_type"/>
</dbReference>
<dbReference type="SMART" id="SM00297">
    <property type="entry name" value="BROMO"/>
    <property type="match status" value="6"/>
</dbReference>
<dbReference type="GO" id="GO:0003682">
    <property type="term" value="F:chromatin binding"/>
    <property type="evidence" value="ECO:0000318"/>
    <property type="project" value="GO_Central"/>
</dbReference>
<keyword evidence="4" id="KW-0805">Transcription regulation</keyword>
<feature type="compositionally biased region" description="Polar residues" evidence="11">
    <location>
        <begin position="1504"/>
        <end position="1515"/>
    </location>
</feature>
<evidence type="ECO:0000256" key="11">
    <source>
        <dbReference type="SAM" id="MobiDB-lite"/>
    </source>
</evidence>
<dbReference type="CDD" id="cd21984">
    <property type="entry name" value="HMG-box_PB1"/>
    <property type="match status" value="1"/>
</dbReference>
<dbReference type="KEGG" id="bfo:118414201"/>
<dbReference type="InterPro" id="IPR037382">
    <property type="entry name" value="Rsc/polybromo"/>
</dbReference>
<dbReference type="PROSITE" id="PS50118">
    <property type="entry name" value="HMG_BOX_2"/>
    <property type="match status" value="1"/>
</dbReference>
<dbReference type="RefSeq" id="XP_035673965.1">
    <property type="nucleotide sequence ID" value="XM_035818072.1"/>
</dbReference>
<feature type="compositionally biased region" description="Basic and acidic residues" evidence="11">
    <location>
        <begin position="156"/>
        <end position="166"/>
    </location>
</feature>
<feature type="compositionally biased region" description="Low complexity" evidence="11">
    <location>
        <begin position="1398"/>
        <end position="1423"/>
    </location>
</feature>
<feature type="region of interest" description="Disordered" evidence="11">
    <location>
        <begin position="1563"/>
        <end position="1677"/>
    </location>
</feature>
<feature type="compositionally biased region" description="Low complexity" evidence="11">
    <location>
        <begin position="1610"/>
        <end position="1626"/>
    </location>
</feature>
<dbReference type="Pfam" id="PF01426">
    <property type="entry name" value="BAH"/>
    <property type="match status" value="2"/>
</dbReference>
<dbReference type="Proteomes" id="UP000001554">
    <property type="component" value="Chromosome 4"/>
</dbReference>
<dbReference type="GO" id="GO:0016514">
    <property type="term" value="C:SWI/SNF complex"/>
    <property type="evidence" value="ECO:0000318"/>
    <property type="project" value="GO_Central"/>
</dbReference>
<evidence type="ECO:0000256" key="1">
    <source>
        <dbReference type="ARBA" id="ARBA00004123"/>
    </source>
</evidence>
<feature type="domain" description="Bromo" evidence="12">
    <location>
        <begin position="541"/>
        <end position="611"/>
    </location>
</feature>
<organism evidence="15 17">
    <name type="scientific">Branchiostoma floridae</name>
    <name type="common">Florida lancelet</name>
    <name type="synonym">Amphioxus</name>
    <dbReference type="NCBI Taxonomy" id="7739"/>
    <lineage>
        <taxon>Eukaryota</taxon>
        <taxon>Metazoa</taxon>
        <taxon>Chordata</taxon>
        <taxon>Cephalochordata</taxon>
        <taxon>Leptocardii</taxon>
        <taxon>Amphioxiformes</taxon>
        <taxon>Branchiostomatidae</taxon>
        <taxon>Branchiostoma</taxon>
    </lineage>
</organism>
<keyword evidence="5 8" id="KW-0103">Bromodomain</keyword>
<dbReference type="CDD" id="cd04717">
    <property type="entry name" value="BAH_polybromo"/>
    <property type="match status" value="2"/>
</dbReference>
<evidence type="ECO:0000256" key="4">
    <source>
        <dbReference type="ARBA" id="ARBA00023015"/>
    </source>
</evidence>
<keyword evidence="3" id="KW-0156">Chromatin regulator</keyword>
<feature type="domain" description="Bromo" evidence="12">
    <location>
        <begin position="679"/>
        <end position="749"/>
    </location>
</feature>
<keyword evidence="15" id="KW-1185">Reference proteome</keyword>
<dbReference type="Gene3D" id="3.30.160.60">
    <property type="entry name" value="Classic Zinc Finger"/>
    <property type="match status" value="1"/>
</dbReference>
<feature type="region of interest" description="Disordered" evidence="11">
    <location>
        <begin position="1393"/>
        <end position="1423"/>
    </location>
</feature>
<feature type="domain" description="Bromo" evidence="12">
    <location>
        <begin position="215"/>
        <end position="285"/>
    </location>
</feature>
<feature type="region of interest" description="Disordered" evidence="11">
    <location>
        <begin position="803"/>
        <end position="834"/>
    </location>
</feature>
<dbReference type="SUPFAM" id="SSF47370">
    <property type="entry name" value="Bromodomain"/>
    <property type="match status" value="6"/>
</dbReference>
<feature type="region of interest" description="Disordered" evidence="11">
    <location>
        <begin position="150"/>
        <end position="193"/>
    </location>
</feature>
<evidence type="ECO:0000256" key="7">
    <source>
        <dbReference type="ARBA" id="ARBA00023242"/>
    </source>
</evidence>
<feature type="compositionally biased region" description="Acidic residues" evidence="11">
    <location>
        <begin position="936"/>
        <end position="947"/>
    </location>
</feature>
<dbReference type="GO" id="GO:0016586">
    <property type="term" value="C:RSC-type complex"/>
    <property type="evidence" value="ECO:0000318"/>
    <property type="project" value="GO_Central"/>
</dbReference>
<feature type="compositionally biased region" description="Acidic residues" evidence="11">
    <location>
        <begin position="167"/>
        <end position="189"/>
    </location>
</feature>
<dbReference type="InterPro" id="IPR043151">
    <property type="entry name" value="BAH_sf"/>
</dbReference>
<feature type="compositionally biased region" description="Basic and acidic residues" evidence="11">
    <location>
        <begin position="810"/>
        <end position="827"/>
    </location>
</feature>
<sequence>MAKRRRSSSVGMDVRLEEDMGPSMKTRRKSAPSIDTGTCEVIQDLYDIIRNHRDENGRLLCDPFIRAPNRRNAPDFYEAVDTPIDMLRIQQRIRTDEYRTLQDFTADVDLLVNNAKRYYPQGSQQYNDASALWEIYVEARDEILHEVHGGISGDTLEGKAKRRREEMDETTEEEEEEEDIEGEDQEEIDFPPFAADTENPYEQLFVAMADATDPTGRAMSFLFQKLPVRSEFPEYYKIIKDPMDLTMVARKIKRNVYNTLADMERDISLMVRNAKTFNEPGSLVYKDAVALKKIFSLKKAELEGEPVGVRSSDRSSRRSGRSGLSSRLSAITAALQYSSEEEDQSEASERVSITEYEEESEADSSMYEEGNTFLALYDHVRGYSTGQGMCLSEPFLKLPSKKAYPDYYQEIKHPMSMLKIRSNIKQGLYETLDHLEADFTLMFENAKQYNMTGSRIYKDAVKLQQVMQVKKRELTKSDSNYGDTESVLSSASGVSRKVKRPQIMEDLEEKRKKKKKDEGENTLKGRLRFLYDAMIGYCDAFGRFLIELFMEKPSRKDYPEYYKIILEPIDMKTIDYNIRTDKYSSVEAMLEDFDLMFNNARHFNEEGSQVYIDACTLEKVLKDKVKQLGPLTSEGGLFSPKAGLKGPRKSSPKKSKFLTPLQQKLRDMYDSVKDYKDSTGRKLCFMFLQLPSKIDYPDYYQVIKKPIDMQKIEANMRSNKYNTVEDYLEDFLQLFDNACRYNEPDSQIYKDALILQRALLEKRDEVHGDGSSEVPDIRGCVQDLLNSLFVSVLNHQDEEGRCYSDSLSELPEKEDKKEREQQQEPHKRGPASFKAIRRNLDKGRYRRLDVFQEDVFRVFERARRVSRTDSEMYEDAVELQQFFITIRDEICKNGELMLSPALSYTHKHLQVELDAEKKEKIPKELEEDKEKKDDDGKEEDELEEESSETAMQRKYSEDVSWEDQSFRVGDFVYIENQDKSLPPHIVCIEKLFQDDQGDQWLHGCWFYRPKETFHLATRKFLEKEVFKSDYYNIARIASIRGRCFVMSVKEYFKSKPQGVSDDDIFVCESRYSARAKAFKKIKIWPTPPSNVKIIPREEPLSKVRVASVFAEEAKLEEQEAETEDQEEEEEDVIDKVRENIAVEASNTTEPGISHYEQFIYGGTCFKLGDSVYVKSSREQPLMARIDKMWVDANSEPWFHGQWFIYPSETDHNPTRLFYKNEIFLTSMEESKSMRTILGKCCILAYKDYLICRPTEFMEDDIWVCEARYYEADKQIRKIKALKKYSLSPKVTDDEIFFFRKPIVPGKVPSPKLAEISEEPVAFAVPPDADEELQQPSTPIKAPKAKRPPSGYILFSSEMRATLKKQNPNYAFGEISRIVGMEWKNLSAAQKAVYEERAQQQSSSQNDDESPYPASPASGHSSSRSDPLILVWECLWEGCDYQYESEKDLVAHLLETSGHLKPEGEQQEYFCYWAGCPRSRVKKSLPFPNISGMKRHVREVHVKTSSRQIPLSQRSRNYIPYQPGYQASPSQSPRPFTPQGSGAVLGVVPPPMPAGMLSQTQMAANGTPGQRMTPGTNQPLTPGQSMNMPANSLQYASFSQIPGAFPPQSPFPQQGGYSQQPPLSQGGPIPPQMYPPQMGPPPVGTTPPAPQYFYGQGGTQYGVHPQTQSPAPPPQPPPPPMFVPPPPKAQRLLHSEAYIRYIEGLKVENRSVSNWEETLTVRQEDVQLTEQQRARLPGHILKNGKGPHKNMESALWALRDLMLKDALTIGNFHN</sequence>
<dbReference type="PANTHER" id="PTHR16062:SF19">
    <property type="entry name" value="PROTEIN POLYBROMO-1"/>
    <property type="match status" value="1"/>
</dbReference>
<dbReference type="FunFam" id="1.20.920.10:FF:000009">
    <property type="entry name" value="Protein polybromo-1 isoform 1"/>
    <property type="match status" value="1"/>
</dbReference>
<feature type="compositionally biased region" description="Basic and acidic residues" evidence="11">
    <location>
        <begin position="918"/>
        <end position="935"/>
    </location>
</feature>
<feature type="domain" description="Bromo" evidence="12">
    <location>
        <begin position="56"/>
        <end position="126"/>
    </location>
</feature>
<feature type="region of interest" description="Disordered" evidence="11">
    <location>
        <begin position="1"/>
        <end position="32"/>
    </location>
</feature>
<dbReference type="InterPro" id="IPR036910">
    <property type="entry name" value="HMG_box_dom_sf"/>
</dbReference>
<dbReference type="CDD" id="cd05517">
    <property type="entry name" value="Bromo_polybromo_II"/>
    <property type="match status" value="1"/>
</dbReference>
<dbReference type="FunFam" id="1.20.920.10:FF:000006">
    <property type="entry name" value="protein polybromo-1 isoform X1"/>
    <property type="match status" value="1"/>
</dbReference>
<keyword evidence="2" id="KW-0677">Repeat</keyword>
<dbReference type="OMA" id="WQFYETL"/>
<dbReference type="SMART" id="SM00398">
    <property type="entry name" value="HMG"/>
    <property type="match status" value="1"/>
</dbReference>
<feature type="domain" description="BAH" evidence="14">
    <location>
        <begin position="1163"/>
        <end position="1279"/>
    </location>
</feature>
<evidence type="ECO:0000256" key="5">
    <source>
        <dbReference type="ARBA" id="ARBA00023117"/>
    </source>
</evidence>
<feature type="region of interest" description="Disordered" evidence="11">
    <location>
        <begin position="474"/>
        <end position="518"/>
    </location>
</feature>
<dbReference type="GO" id="GO:0006368">
    <property type="term" value="P:transcription elongation by RNA polymerase II"/>
    <property type="evidence" value="ECO:0000318"/>
    <property type="project" value="GO_Central"/>
</dbReference>
<feature type="region of interest" description="Disordered" evidence="11">
    <location>
        <begin position="306"/>
        <end position="325"/>
    </location>
</feature>
<dbReference type="InterPro" id="IPR009071">
    <property type="entry name" value="HMG_box_dom"/>
</dbReference>
<dbReference type="SMART" id="SM00439">
    <property type="entry name" value="BAH"/>
    <property type="match status" value="2"/>
</dbReference>
<evidence type="ECO:0000256" key="10">
    <source>
        <dbReference type="SAM" id="Coils"/>
    </source>
</evidence>
<dbReference type="PROSITE" id="PS50014">
    <property type="entry name" value="BROMODOMAIN_2"/>
    <property type="match status" value="6"/>
</dbReference>
<evidence type="ECO:0000259" key="12">
    <source>
        <dbReference type="PROSITE" id="PS50014"/>
    </source>
</evidence>
<evidence type="ECO:0000259" key="14">
    <source>
        <dbReference type="PROSITE" id="PS51038"/>
    </source>
</evidence>
<dbReference type="CDD" id="cd05526">
    <property type="entry name" value="Bromo_polybromo_VI"/>
    <property type="match status" value="1"/>
</dbReference>
<feature type="region of interest" description="Disordered" evidence="11">
    <location>
        <begin position="1328"/>
        <end position="1347"/>
    </location>
</feature>
<feature type="region of interest" description="Disordered" evidence="11">
    <location>
        <begin position="338"/>
        <end position="365"/>
    </location>
</feature>
<feature type="domain" description="Bromo" evidence="12">
    <location>
        <begin position="387"/>
        <end position="457"/>
    </location>
</feature>
<reference evidence="16 17" key="2">
    <citation type="submission" date="2025-04" db="UniProtKB">
        <authorList>
            <consortium name="RefSeq"/>
        </authorList>
    </citation>
    <scope>IDENTIFICATION</scope>
    <source>
        <strain evidence="16 17">S238N-H82</strain>
        <tissue evidence="16 17">Testes</tissue>
    </source>
</reference>
<feature type="domain" description="Bromo" evidence="12">
    <location>
        <begin position="828"/>
        <end position="873"/>
    </location>
</feature>
<feature type="compositionally biased region" description="Polar residues" evidence="11">
    <location>
        <begin position="1524"/>
        <end position="1539"/>
    </location>
</feature>
<evidence type="ECO:0000256" key="6">
    <source>
        <dbReference type="ARBA" id="ARBA00023163"/>
    </source>
</evidence>
<comment type="subcellular location">
    <subcellularLocation>
        <location evidence="1">Nucleus</location>
    </subcellularLocation>
</comment>
<dbReference type="Gene3D" id="1.20.920.10">
    <property type="entry name" value="Bromodomain-like"/>
    <property type="match status" value="6"/>
</dbReference>
<feature type="DNA-binding region" description="HMG box" evidence="9">
    <location>
        <begin position="1344"/>
        <end position="1412"/>
    </location>
</feature>
<feature type="coiled-coil region" evidence="10">
    <location>
        <begin position="1108"/>
        <end position="1139"/>
    </location>
</feature>
<name>A0A9J7L1I7_BRAFL</name>
<dbReference type="PRINTS" id="PR00503">
    <property type="entry name" value="BROMODOMAIN"/>
</dbReference>
<dbReference type="GeneID" id="118414201"/>
<dbReference type="InterPro" id="IPR018359">
    <property type="entry name" value="Bromodomain_CS"/>
</dbReference>
<dbReference type="SUPFAM" id="SSF47095">
    <property type="entry name" value="HMG-box"/>
    <property type="match status" value="1"/>
</dbReference>
<feature type="domain" description="BAH" evidence="14">
    <location>
        <begin position="964"/>
        <end position="1082"/>
    </location>
</feature>
<dbReference type="GO" id="GO:0003677">
    <property type="term" value="F:DNA binding"/>
    <property type="evidence" value="ECO:0007669"/>
    <property type="project" value="UniProtKB-UniRule"/>
</dbReference>
<evidence type="ECO:0000313" key="15">
    <source>
        <dbReference type="Proteomes" id="UP000001554"/>
    </source>
</evidence>
<protein>
    <submittedName>
        <fullName evidence="16 17">Protein polybromo-1-like isoform X1</fullName>
    </submittedName>
</protein>
<feature type="region of interest" description="Disordered" evidence="11">
    <location>
        <begin position="918"/>
        <end position="956"/>
    </location>
</feature>
<evidence type="ECO:0000256" key="2">
    <source>
        <dbReference type="ARBA" id="ARBA00022737"/>
    </source>
</evidence>
<feature type="compositionally biased region" description="Polar residues" evidence="11">
    <location>
        <begin position="1563"/>
        <end position="1599"/>
    </location>
</feature>
<proteinExistence type="predicted"/>
<feature type="compositionally biased region" description="Pro residues" evidence="11">
    <location>
        <begin position="1627"/>
        <end position="1649"/>
    </location>
</feature>
<evidence type="ECO:0000313" key="17">
    <source>
        <dbReference type="RefSeq" id="XP_035673965.1"/>
    </source>
</evidence>
<feature type="compositionally biased region" description="Polar residues" evidence="11">
    <location>
        <begin position="477"/>
        <end position="493"/>
    </location>
</feature>
<evidence type="ECO:0000259" key="13">
    <source>
        <dbReference type="PROSITE" id="PS50118"/>
    </source>
</evidence>
<dbReference type="FunFam" id="2.30.30.490:FF:000002">
    <property type="entry name" value="protein polybromo-1 isoform X3"/>
    <property type="match status" value="1"/>
</dbReference>
<dbReference type="PROSITE" id="PS00633">
    <property type="entry name" value="BROMODOMAIN_1"/>
    <property type="match status" value="1"/>
</dbReference>
<dbReference type="InterPro" id="IPR001487">
    <property type="entry name" value="Bromodomain"/>
</dbReference>
<evidence type="ECO:0000256" key="8">
    <source>
        <dbReference type="PROSITE-ProRule" id="PRU00035"/>
    </source>
</evidence>
<dbReference type="OrthoDB" id="10009055at2759"/>
<gene>
    <name evidence="16 17" type="primary">LOC118414201</name>
</gene>
<dbReference type="InterPro" id="IPR001025">
    <property type="entry name" value="BAH_dom"/>
</dbReference>
<feature type="region of interest" description="Disordered" evidence="11">
    <location>
        <begin position="1504"/>
        <end position="1540"/>
    </location>
</feature>
<dbReference type="GO" id="GO:0006338">
    <property type="term" value="P:chromatin remodeling"/>
    <property type="evidence" value="ECO:0000318"/>
    <property type="project" value="GO_Central"/>
</dbReference>
<accession>A0A9J7L1I7</accession>
<evidence type="ECO:0000313" key="16">
    <source>
        <dbReference type="RefSeq" id="XP_035673964.1"/>
    </source>
</evidence>
<keyword evidence="10" id="KW-0175">Coiled coil</keyword>
<dbReference type="RefSeq" id="XP_035673964.1">
    <property type="nucleotide sequence ID" value="XM_035818071.1"/>
</dbReference>
<dbReference type="PANTHER" id="PTHR16062">
    <property type="entry name" value="SWI/SNF-RELATED"/>
    <property type="match status" value="1"/>
</dbReference>
<dbReference type="InterPro" id="IPR036427">
    <property type="entry name" value="Bromodomain-like_sf"/>
</dbReference>
<dbReference type="Pfam" id="PF00505">
    <property type="entry name" value="HMG_box"/>
    <property type="match status" value="1"/>
</dbReference>
<dbReference type="Gene3D" id="2.30.30.490">
    <property type="match status" value="2"/>
</dbReference>
<dbReference type="SMART" id="SM00355">
    <property type="entry name" value="ZnF_C2H2"/>
    <property type="match status" value="2"/>
</dbReference>
<keyword evidence="6" id="KW-0804">Transcription</keyword>
<keyword evidence="9" id="KW-0238">DNA-binding</keyword>
<evidence type="ECO:0000256" key="3">
    <source>
        <dbReference type="ARBA" id="ARBA00022853"/>
    </source>
</evidence>
<reference evidence="15" key="1">
    <citation type="journal article" date="2020" name="Nat. Ecol. Evol.">
        <title>Deeply conserved synteny resolves early events in vertebrate evolution.</title>
        <authorList>
            <person name="Simakov O."/>
            <person name="Marletaz F."/>
            <person name="Yue J.X."/>
            <person name="O'Connell B."/>
            <person name="Jenkins J."/>
            <person name="Brandt A."/>
            <person name="Calef R."/>
            <person name="Tung C.H."/>
            <person name="Huang T.K."/>
            <person name="Schmutz J."/>
            <person name="Satoh N."/>
            <person name="Yu J.K."/>
            <person name="Putnam N.H."/>
            <person name="Green R.E."/>
            <person name="Rokhsar D.S."/>
        </authorList>
    </citation>
    <scope>NUCLEOTIDE SEQUENCE [LARGE SCALE GENOMIC DNA]</scope>
    <source>
        <strain evidence="15">S238N-H82</strain>
    </source>
</reference>
<dbReference type="PROSITE" id="PS51038">
    <property type="entry name" value="BAH"/>
    <property type="match status" value="2"/>
</dbReference>
<feature type="domain" description="HMG box" evidence="13">
    <location>
        <begin position="1344"/>
        <end position="1412"/>
    </location>
</feature>